<proteinExistence type="predicted"/>
<gene>
    <name evidence="2" type="ORF">PFY00_01895</name>
</gene>
<keyword evidence="1" id="KW-0732">Signal</keyword>
<reference evidence="2 3" key="1">
    <citation type="submission" date="2023-01" db="EMBL/GenBank/DDBJ databases">
        <title>Thalassococcus onchidii sp. nov., isolated from a marine invertebrate from the South China Sea.</title>
        <authorList>
            <person name="Xu S."/>
            <person name="Liu Z."/>
            <person name="Xu Y."/>
        </authorList>
    </citation>
    <scope>NUCLEOTIDE SEQUENCE [LARGE SCALE GENOMIC DNA]</scope>
    <source>
        <strain evidence="2 3">KCTC 32084</strain>
    </source>
</reference>
<evidence type="ECO:0000313" key="2">
    <source>
        <dbReference type="EMBL" id="MDA7423469.1"/>
    </source>
</evidence>
<feature type="signal peptide" evidence="1">
    <location>
        <begin position="1"/>
        <end position="18"/>
    </location>
</feature>
<evidence type="ECO:0000256" key="1">
    <source>
        <dbReference type="SAM" id="SignalP"/>
    </source>
</evidence>
<comment type="caution">
    <text evidence="2">The sequence shown here is derived from an EMBL/GenBank/DDBJ whole genome shotgun (WGS) entry which is preliminary data.</text>
</comment>
<keyword evidence="3" id="KW-1185">Reference proteome</keyword>
<evidence type="ECO:0008006" key="4">
    <source>
        <dbReference type="Google" id="ProtNLM"/>
    </source>
</evidence>
<name>A0ABT4XNF1_9RHOB</name>
<protein>
    <recommendedName>
        <fullName evidence="4">Lipoprotein</fullName>
    </recommendedName>
</protein>
<dbReference type="PROSITE" id="PS51257">
    <property type="entry name" value="PROKAR_LIPOPROTEIN"/>
    <property type="match status" value="1"/>
</dbReference>
<accession>A0ABT4XNF1</accession>
<feature type="chain" id="PRO_5045368270" description="Lipoprotein" evidence="1">
    <location>
        <begin position="19"/>
        <end position="94"/>
    </location>
</feature>
<evidence type="ECO:0000313" key="3">
    <source>
        <dbReference type="Proteomes" id="UP001210720"/>
    </source>
</evidence>
<dbReference type="Proteomes" id="UP001210720">
    <property type="component" value="Unassembled WGS sequence"/>
</dbReference>
<dbReference type="RefSeq" id="WP_271430820.1">
    <property type="nucleotide sequence ID" value="NZ_JAQIOY010000001.1"/>
</dbReference>
<organism evidence="2 3">
    <name type="scientific">Thalassococcus lentus</name>
    <dbReference type="NCBI Taxonomy" id="1210524"/>
    <lineage>
        <taxon>Bacteria</taxon>
        <taxon>Pseudomonadati</taxon>
        <taxon>Pseudomonadota</taxon>
        <taxon>Alphaproteobacteria</taxon>
        <taxon>Rhodobacterales</taxon>
        <taxon>Roseobacteraceae</taxon>
        <taxon>Thalassococcus</taxon>
    </lineage>
</organism>
<dbReference type="EMBL" id="JAQIOY010000001">
    <property type="protein sequence ID" value="MDA7423469.1"/>
    <property type="molecule type" value="Genomic_DNA"/>
</dbReference>
<sequence length="94" mass="9775">MTRSIALVACPLVFLALAACEPVPGDAGATGGIVTVPESVSSIAAPFQDLTTARIRSEDGCYWYTHKGPVETTQLPLRTKAGNPICTKAQDAEG</sequence>